<dbReference type="Gene3D" id="3.40.30.40">
    <property type="entry name" value="Perfringolysin"/>
    <property type="match status" value="1"/>
</dbReference>
<keyword evidence="1" id="KW-0732">Signal</keyword>
<evidence type="ECO:0000313" key="2">
    <source>
        <dbReference type="EMBL" id="SEW01153.1"/>
    </source>
</evidence>
<dbReference type="AlphaFoldDB" id="A0A1I0NIU0"/>
<dbReference type="EMBL" id="FOIQ01000002">
    <property type="protein sequence ID" value="SEW01153.1"/>
    <property type="molecule type" value="Genomic_DNA"/>
</dbReference>
<feature type="signal peptide" evidence="1">
    <location>
        <begin position="1"/>
        <end position="20"/>
    </location>
</feature>
<dbReference type="Pfam" id="PF01289">
    <property type="entry name" value="Thiol_cytolysin"/>
    <property type="match status" value="1"/>
</dbReference>
<dbReference type="RefSeq" id="WP_091915387.1">
    <property type="nucleotide sequence ID" value="NZ_FOIQ01000002.1"/>
</dbReference>
<evidence type="ECO:0000313" key="3">
    <source>
        <dbReference type="Proteomes" id="UP000199373"/>
    </source>
</evidence>
<dbReference type="Gene3D" id="3.90.840.10">
    <property type="entry name" value="Thiol-activated cytolysin superfamily/Thiol-activated cytolysin, alpha-beta domain"/>
    <property type="match status" value="1"/>
</dbReference>
<dbReference type="InterPro" id="IPR036363">
    <property type="entry name" value="Thiol_cytolysin_ab_sf"/>
</dbReference>
<feature type="chain" id="PRO_5011640697" evidence="1">
    <location>
        <begin position="21"/>
        <end position="495"/>
    </location>
</feature>
<name>A0A1I0NIU0_9BACT</name>
<organism evidence="2 3">
    <name type="scientific">Prevotella aff. ruminicola Tc2-24</name>
    <dbReference type="NCBI Taxonomy" id="81582"/>
    <lineage>
        <taxon>Bacteria</taxon>
        <taxon>Pseudomonadati</taxon>
        <taxon>Bacteroidota</taxon>
        <taxon>Bacteroidia</taxon>
        <taxon>Bacteroidales</taxon>
        <taxon>Prevotellaceae</taxon>
        <taxon>Prevotella</taxon>
    </lineage>
</organism>
<keyword evidence="3" id="KW-1185">Reference proteome</keyword>
<gene>
    <name evidence="2" type="ORF">SAMN04487850_1268</name>
</gene>
<dbReference type="PROSITE" id="PS51257">
    <property type="entry name" value="PROKAR_LIPOPROTEIN"/>
    <property type="match status" value="1"/>
</dbReference>
<accession>A0A1I0NIU0</accession>
<dbReference type="GO" id="GO:0015485">
    <property type="term" value="F:cholesterol binding"/>
    <property type="evidence" value="ECO:0007669"/>
    <property type="project" value="InterPro"/>
</dbReference>
<dbReference type="Proteomes" id="UP000199373">
    <property type="component" value="Unassembled WGS sequence"/>
</dbReference>
<proteinExistence type="predicted"/>
<dbReference type="InterPro" id="IPR001869">
    <property type="entry name" value="Thiol_cytolysin"/>
</dbReference>
<dbReference type="SUPFAM" id="SSF56978">
    <property type="entry name" value="Perfringolysin"/>
    <property type="match status" value="1"/>
</dbReference>
<protein>
    <submittedName>
        <fullName evidence="2">Thiol-activated cytolysin</fullName>
    </submittedName>
</protein>
<sequence length="495" mass="55881">MRPYTYIPALVLLISLSSCTNETDCFVETNETPLHHPEDHVVLINTSRNPYNLVNKDSALFSGVMGRWSLTRSSDDYFTVEKDVSTNETVVLPEYQPHVWLGNVLYRSSVADCTYRPVPGPKKPVTASLTLPGTDACVISNPSYSRFASYIKQQIPKASFKQNDEFLFSIEQFTSYNELKSAFGSNANTSFLFWGSSTSSSGTEHHINKATGIYLKFWQSSFTAIMDTPDIPYASVSPALLDSAVYINAITYGRFGLLTLETNAEANYAKTMIQESFHTLFTKGSSYMTSEQRSFLNGCDFKVYLIGGSGTTAVQSFNGFAGFVDHIVKGQFSREQPGIPIFCSFANVADNSLAKIKFKYNIRREPLYVEILDEYVYRAYSPSHTYSMKFYANQAKVPTIAHPSIKFRFRFDVTYDYSPRSIFKDRDTTYVREYSNAGYGTSMPLFSFNPYLARTITHPAGRGETETDIIWERYTDVTLLDSPDYRLMGITKVSK</sequence>
<evidence type="ECO:0000256" key="1">
    <source>
        <dbReference type="SAM" id="SignalP"/>
    </source>
</evidence>
<reference evidence="2 3" key="1">
    <citation type="submission" date="2016-10" db="EMBL/GenBank/DDBJ databases">
        <authorList>
            <person name="de Groot N.N."/>
        </authorList>
    </citation>
    <scope>NUCLEOTIDE SEQUENCE [LARGE SCALE GENOMIC DNA]</scope>
    <source>
        <strain evidence="2 3">TC2-24</strain>
    </source>
</reference>
<dbReference type="InterPro" id="IPR036359">
    <property type="entry name" value="Thiol_cytolysin_sf"/>
</dbReference>